<dbReference type="PANTHER" id="PTHR12843:SF5">
    <property type="entry name" value="EEF1A LYSINE METHYLTRANSFERASE 2"/>
    <property type="match status" value="1"/>
</dbReference>
<keyword evidence="1 5" id="KW-0963">Cytoplasm</keyword>
<dbReference type="EC" id="2.1.1.-" evidence="5"/>
<gene>
    <name evidence="7" type="ORF">AFUS01_LOCUS17604</name>
</gene>
<evidence type="ECO:0000256" key="3">
    <source>
        <dbReference type="ARBA" id="ARBA00022679"/>
    </source>
</evidence>
<accession>A0A8J2JXR1</accession>
<dbReference type="GO" id="GO:0032259">
    <property type="term" value="P:methylation"/>
    <property type="evidence" value="ECO:0007669"/>
    <property type="project" value="UniProtKB-KW"/>
</dbReference>
<evidence type="ECO:0000313" key="7">
    <source>
        <dbReference type="EMBL" id="CAG7728850.1"/>
    </source>
</evidence>
<keyword evidence="8" id="KW-1185">Reference proteome</keyword>
<dbReference type="AlphaFoldDB" id="A0A8J2JXR1"/>
<organism evidence="7 8">
    <name type="scientific">Allacma fusca</name>
    <dbReference type="NCBI Taxonomy" id="39272"/>
    <lineage>
        <taxon>Eukaryota</taxon>
        <taxon>Metazoa</taxon>
        <taxon>Ecdysozoa</taxon>
        <taxon>Arthropoda</taxon>
        <taxon>Hexapoda</taxon>
        <taxon>Collembola</taxon>
        <taxon>Symphypleona</taxon>
        <taxon>Sminthuridae</taxon>
        <taxon>Allacma</taxon>
    </lineage>
</organism>
<proteinExistence type="inferred from homology"/>
<evidence type="ECO:0000256" key="2">
    <source>
        <dbReference type="ARBA" id="ARBA00022603"/>
    </source>
</evidence>
<dbReference type="GO" id="GO:0005737">
    <property type="term" value="C:cytoplasm"/>
    <property type="evidence" value="ECO:0007669"/>
    <property type="project" value="UniProtKB-SubCell"/>
</dbReference>
<dbReference type="PANTHER" id="PTHR12843">
    <property type="entry name" value="PROTEIN-LYSINE N-METHYLTRANSFERASE METTL10"/>
    <property type="match status" value="1"/>
</dbReference>
<dbReference type="InterPro" id="IPR025714">
    <property type="entry name" value="Methyltranfer_dom"/>
</dbReference>
<dbReference type="CDD" id="cd02440">
    <property type="entry name" value="AdoMet_MTases"/>
    <property type="match status" value="1"/>
</dbReference>
<dbReference type="Proteomes" id="UP000708208">
    <property type="component" value="Unassembled WGS sequence"/>
</dbReference>
<feature type="domain" description="Methyltransferase" evidence="6">
    <location>
        <begin position="106"/>
        <end position="237"/>
    </location>
</feature>
<evidence type="ECO:0000256" key="5">
    <source>
        <dbReference type="HAMAP-Rule" id="MF_03188"/>
    </source>
</evidence>
<sequence>MWIVDRGKKHAITSVYLCSTYRKKRLINTGEVEREVEHPVVRAMNVEEAVTKELEPSELGTKEHWDNAYKEELEHYEADGVPGEDWFGPRIKTTIVEFLKKSLDLKSDVKIIDLGCGCGPVLTALNEAGFSNLTGVDYSENAVELCRAVCQDNGFAANIKVFDLVDGPIDELGTYDVCIDKGTYDAISLIPSSSQTQARNKYLDNVVSLMTGDSIFILASCNWTMAELTSQTLNRFTVVGDVPTRKFSFGGKTGNDVSILVLKKSE</sequence>
<keyword evidence="2 5" id="KW-0489">Methyltransferase</keyword>
<reference evidence="7" key="1">
    <citation type="submission" date="2021-06" db="EMBL/GenBank/DDBJ databases">
        <authorList>
            <person name="Hodson N. C."/>
            <person name="Mongue J. A."/>
            <person name="Jaron S. K."/>
        </authorList>
    </citation>
    <scope>NUCLEOTIDE SEQUENCE</scope>
</reference>
<evidence type="ECO:0000313" key="8">
    <source>
        <dbReference type="Proteomes" id="UP000708208"/>
    </source>
</evidence>
<dbReference type="InterPro" id="IPR026635">
    <property type="entry name" value="Efm4/METTL10"/>
</dbReference>
<evidence type="ECO:0000259" key="6">
    <source>
        <dbReference type="Pfam" id="PF13847"/>
    </source>
</evidence>
<dbReference type="HAMAP" id="MF_03188">
    <property type="entry name" value="Methyltr_EFM4"/>
    <property type="match status" value="1"/>
</dbReference>
<evidence type="ECO:0000256" key="1">
    <source>
        <dbReference type="ARBA" id="ARBA00022490"/>
    </source>
</evidence>
<comment type="similarity">
    <text evidence="5">Belongs to the class I-like SAM-binding methyltransferase superfamily. EFM4 family.</text>
</comment>
<keyword evidence="3 5" id="KW-0808">Transferase</keyword>
<evidence type="ECO:0000256" key="4">
    <source>
        <dbReference type="ARBA" id="ARBA00022691"/>
    </source>
</evidence>
<dbReference type="OrthoDB" id="540004at2759"/>
<keyword evidence="4 5" id="KW-0949">S-adenosyl-L-methionine</keyword>
<comment type="caution">
    <text evidence="7">The sequence shown here is derived from an EMBL/GenBank/DDBJ whole genome shotgun (WGS) entry which is preliminary data.</text>
</comment>
<dbReference type="Pfam" id="PF13847">
    <property type="entry name" value="Methyltransf_31"/>
    <property type="match status" value="1"/>
</dbReference>
<dbReference type="EMBL" id="CAJVCH010169489">
    <property type="protein sequence ID" value="CAG7728850.1"/>
    <property type="molecule type" value="Genomic_DNA"/>
</dbReference>
<dbReference type="GO" id="GO:0016279">
    <property type="term" value="F:protein-lysine N-methyltransferase activity"/>
    <property type="evidence" value="ECO:0007669"/>
    <property type="project" value="UniProtKB-UniRule"/>
</dbReference>
<comment type="function">
    <text evidence="5">S-adenosyl-L-methionine-dependent protein-lysine N-methyltransferase that methylates elongation factor 1-alpha.</text>
</comment>
<name>A0A8J2JXR1_9HEXA</name>
<comment type="subcellular location">
    <subcellularLocation>
        <location evidence="5">Cytoplasm</location>
    </subcellularLocation>
</comment>
<protein>
    <recommendedName>
        <fullName evidence="5">Protein-lysine N-methyltransferase AFUS01_LOCUS17604</fullName>
        <ecNumber evidence="5">2.1.1.-</ecNumber>
    </recommendedName>
</protein>